<accession>R4KEI8</accession>
<dbReference type="PANTHER" id="PTHR33741:SF5">
    <property type="entry name" value="TRANSMEMBRANE PROTEIN DDB_G0269096-RELATED"/>
    <property type="match status" value="1"/>
</dbReference>
<dbReference type="RefSeq" id="WP_006522032.1">
    <property type="nucleotide sequence ID" value="NC_021184.1"/>
</dbReference>
<name>R4KEI8_9FIRM</name>
<organism evidence="3 4">
    <name type="scientific">Desulfoscipio gibsoniae DSM 7213</name>
    <dbReference type="NCBI Taxonomy" id="767817"/>
    <lineage>
        <taxon>Bacteria</taxon>
        <taxon>Bacillati</taxon>
        <taxon>Bacillota</taxon>
        <taxon>Clostridia</taxon>
        <taxon>Eubacteriales</taxon>
        <taxon>Desulfallaceae</taxon>
        <taxon>Desulfoscipio</taxon>
    </lineage>
</organism>
<evidence type="ECO:0000313" key="4">
    <source>
        <dbReference type="Proteomes" id="UP000013520"/>
    </source>
</evidence>
<dbReference type="Proteomes" id="UP000013520">
    <property type="component" value="Chromosome"/>
</dbReference>
<dbReference type="AlphaFoldDB" id="R4KEI8"/>
<evidence type="ECO:0000313" key="3">
    <source>
        <dbReference type="EMBL" id="AGL01603.1"/>
    </source>
</evidence>
<feature type="domain" description="HPP transmembrane region" evidence="2">
    <location>
        <begin position="36"/>
        <end position="185"/>
    </location>
</feature>
<dbReference type="HOGENOM" id="CLU_040397_3_0_9"/>
<keyword evidence="1" id="KW-1133">Transmembrane helix</keyword>
<feature type="transmembrane region" description="Helical" evidence="1">
    <location>
        <begin position="38"/>
        <end position="61"/>
    </location>
</feature>
<dbReference type="OrthoDB" id="9811720at2"/>
<keyword evidence="1" id="KW-0812">Transmembrane</keyword>
<dbReference type="Pfam" id="PF04982">
    <property type="entry name" value="TM_HPP"/>
    <property type="match status" value="1"/>
</dbReference>
<evidence type="ECO:0000256" key="1">
    <source>
        <dbReference type="SAM" id="Phobius"/>
    </source>
</evidence>
<feature type="transmembrane region" description="Helical" evidence="1">
    <location>
        <begin position="156"/>
        <end position="175"/>
    </location>
</feature>
<dbReference type="InterPro" id="IPR007065">
    <property type="entry name" value="HPP"/>
</dbReference>
<feature type="transmembrane region" description="Helical" evidence="1">
    <location>
        <begin position="117"/>
        <end position="136"/>
    </location>
</feature>
<sequence>MKNSLERAMQDTYPSKWKTLTAYLCKMKGGHCTSIPKISLSSILITAMGSFAGLGLVAALADHYGLPLLLPSFGASAALLYAACHLPMAQPRNVLGGHVISAFIGVLVYRLFGYAWWVIPLGVTLAIIVMTLTYTLHPPGGATAFLAIYTHQDFSFILSPVGLGIICLLVIALLVNNISSERKYPDYWY</sequence>
<reference evidence="3 4" key="1">
    <citation type="submission" date="2012-01" db="EMBL/GenBank/DDBJ databases">
        <title>Complete sequence of Desulfotomaculum gibsoniae DSM 7213.</title>
        <authorList>
            <consortium name="US DOE Joint Genome Institute"/>
            <person name="Lucas S."/>
            <person name="Han J."/>
            <person name="Lapidus A."/>
            <person name="Cheng J.-F."/>
            <person name="Goodwin L."/>
            <person name="Pitluck S."/>
            <person name="Peters L."/>
            <person name="Ovchinnikova G."/>
            <person name="Teshima H."/>
            <person name="Detter J.C."/>
            <person name="Han C."/>
            <person name="Tapia R."/>
            <person name="Land M."/>
            <person name="Hauser L."/>
            <person name="Kyrpides N."/>
            <person name="Ivanova N."/>
            <person name="Pagani I."/>
            <person name="Parshina S."/>
            <person name="Plugge C."/>
            <person name="Muyzer G."/>
            <person name="Kuever J."/>
            <person name="Ivanova A."/>
            <person name="Nazina T."/>
            <person name="Klenk H.-P."/>
            <person name="Brambilla E."/>
            <person name="Spring S."/>
            <person name="Stams A.F."/>
            <person name="Woyke T."/>
        </authorList>
    </citation>
    <scope>NUCLEOTIDE SEQUENCE [LARGE SCALE GENOMIC DNA]</scope>
    <source>
        <strain evidence="3 4">DSM 7213</strain>
    </source>
</reference>
<gene>
    <name evidence="3" type="ORF">Desgi_2172</name>
</gene>
<feature type="transmembrane region" description="Helical" evidence="1">
    <location>
        <begin position="94"/>
        <end position="112"/>
    </location>
</feature>
<dbReference type="EMBL" id="CP003273">
    <property type="protein sequence ID" value="AGL01603.1"/>
    <property type="molecule type" value="Genomic_DNA"/>
</dbReference>
<dbReference type="STRING" id="767817.Desgi_2172"/>
<evidence type="ECO:0000259" key="2">
    <source>
        <dbReference type="Pfam" id="PF04982"/>
    </source>
</evidence>
<keyword evidence="4" id="KW-1185">Reference proteome</keyword>
<proteinExistence type="predicted"/>
<dbReference type="InterPro" id="IPR058581">
    <property type="entry name" value="TM_HPP"/>
</dbReference>
<keyword evidence="1" id="KW-0472">Membrane</keyword>
<dbReference type="KEGG" id="dgi:Desgi_2172"/>
<dbReference type="PANTHER" id="PTHR33741">
    <property type="entry name" value="TRANSMEMBRANE PROTEIN DDB_G0269096-RELATED"/>
    <property type="match status" value="1"/>
</dbReference>
<dbReference type="eggNOG" id="COG3448">
    <property type="taxonomic scope" value="Bacteria"/>
</dbReference>
<protein>
    <submittedName>
        <fullName evidence="3">CBS-domain-containing membrane protein</fullName>
    </submittedName>
</protein>